<feature type="transmembrane region" description="Helical" evidence="8">
    <location>
        <begin position="294"/>
        <end position="315"/>
    </location>
</feature>
<evidence type="ECO:0000256" key="4">
    <source>
        <dbReference type="ARBA" id="ARBA00022475"/>
    </source>
</evidence>
<sequence>MNTKAAAPAGQRLLRLAPKVAFPVRPRSLYAGLLLAVLLLLASVATLNLGRLGIALADLPGAVFGGEATGKNAFVLNRLRGPRLATAASVGAALGLSGALFQSVTRNPLGSPDVIGLGAGAGAGAAVTALLLPDVLPVSAGAVLGAALAMVLVYFATGTGFRNPGRLVVAGIGVAAIANALIEYVVYAVERDKASVLKSYVNGSLNASGWDDAATAAVALAICAPIVVALARNLAVVEMGDETAESLGASPGRTKTVAVLASIALSGAAVAAAGPIAFLALCSPQIAKRLTRASGPHLALSALAGALLLILADLASQHLPLFPDLPVGIYTMALGGAYLAYLLLHEWRRGAL</sequence>
<accession>A0A3N1CQ79</accession>
<evidence type="ECO:0000256" key="8">
    <source>
        <dbReference type="SAM" id="Phobius"/>
    </source>
</evidence>
<feature type="transmembrane region" description="Helical" evidence="8">
    <location>
        <begin position="257"/>
        <end position="282"/>
    </location>
</feature>
<gene>
    <name evidence="9" type="ORF">EDD29_0972</name>
</gene>
<comment type="caution">
    <text evidence="9">The sequence shown here is derived from an EMBL/GenBank/DDBJ whole genome shotgun (WGS) entry which is preliminary data.</text>
</comment>
<dbReference type="Pfam" id="PF01032">
    <property type="entry name" value="FecCD"/>
    <property type="match status" value="1"/>
</dbReference>
<dbReference type="PANTHER" id="PTHR30472">
    <property type="entry name" value="FERRIC ENTEROBACTIN TRANSPORT SYSTEM PERMEASE PROTEIN"/>
    <property type="match status" value="1"/>
</dbReference>
<reference evidence="9 10" key="1">
    <citation type="submission" date="2018-11" db="EMBL/GenBank/DDBJ databases">
        <title>Sequencing the genomes of 1000 actinobacteria strains.</title>
        <authorList>
            <person name="Klenk H.-P."/>
        </authorList>
    </citation>
    <scope>NUCLEOTIDE SEQUENCE [LARGE SCALE GENOMIC DNA]</scope>
    <source>
        <strain evidence="9 10">DSM 44254</strain>
    </source>
</reference>
<feature type="transmembrane region" description="Helical" evidence="8">
    <location>
        <begin position="327"/>
        <end position="344"/>
    </location>
</feature>
<evidence type="ECO:0000256" key="5">
    <source>
        <dbReference type="ARBA" id="ARBA00022692"/>
    </source>
</evidence>
<dbReference type="GO" id="GO:0022857">
    <property type="term" value="F:transmembrane transporter activity"/>
    <property type="evidence" value="ECO:0007669"/>
    <property type="project" value="InterPro"/>
</dbReference>
<evidence type="ECO:0000256" key="1">
    <source>
        <dbReference type="ARBA" id="ARBA00004651"/>
    </source>
</evidence>
<keyword evidence="6 8" id="KW-1133">Transmembrane helix</keyword>
<evidence type="ECO:0000256" key="3">
    <source>
        <dbReference type="ARBA" id="ARBA00022448"/>
    </source>
</evidence>
<keyword evidence="3" id="KW-0813">Transport</keyword>
<comment type="similarity">
    <text evidence="2">Belongs to the binding-protein-dependent transport system permease family. FecCD subfamily.</text>
</comment>
<keyword evidence="7 8" id="KW-0472">Membrane</keyword>
<organism evidence="9 10">
    <name type="scientific">Actinocorallia herbida</name>
    <dbReference type="NCBI Taxonomy" id="58109"/>
    <lineage>
        <taxon>Bacteria</taxon>
        <taxon>Bacillati</taxon>
        <taxon>Actinomycetota</taxon>
        <taxon>Actinomycetes</taxon>
        <taxon>Streptosporangiales</taxon>
        <taxon>Thermomonosporaceae</taxon>
        <taxon>Actinocorallia</taxon>
    </lineage>
</organism>
<dbReference type="GO" id="GO:0033214">
    <property type="term" value="P:siderophore-iron import into cell"/>
    <property type="evidence" value="ECO:0007669"/>
    <property type="project" value="TreeGrafter"/>
</dbReference>
<evidence type="ECO:0000256" key="6">
    <source>
        <dbReference type="ARBA" id="ARBA00022989"/>
    </source>
</evidence>
<dbReference type="Gene3D" id="1.10.3470.10">
    <property type="entry name" value="ABC transporter involved in vitamin B12 uptake, BtuC"/>
    <property type="match status" value="1"/>
</dbReference>
<proteinExistence type="inferred from homology"/>
<feature type="transmembrane region" description="Helical" evidence="8">
    <location>
        <begin position="114"/>
        <end position="132"/>
    </location>
</feature>
<keyword evidence="10" id="KW-1185">Reference proteome</keyword>
<dbReference type="GO" id="GO:0005886">
    <property type="term" value="C:plasma membrane"/>
    <property type="evidence" value="ECO:0007669"/>
    <property type="project" value="UniProtKB-SubCell"/>
</dbReference>
<dbReference type="OrthoDB" id="4455417at2"/>
<keyword evidence="4" id="KW-1003">Cell membrane</keyword>
<feature type="transmembrane region" description="Helical" evidence="8">
    <location>
        <begin position="167"/>
        <end position="189"/>
    </location>
</feature>
<dbReference type="AlphaFoldDB" id="A0A3N1CQ79"/>
<evidence type="ECO:0000313" key="10">
    <source>
        <dbReference type="Proteomes" id="UP000272400"/>
    </source>
</evidence>
<protein>
    <submittedName>
        <fullName evidence="9">Iron complex transport system permease protein</fullName>
    </submittedName>
</protein>
<feature type="transmembrane region" description="Helical" evidence="8">
    <location>
        <begin position="138"/>
        <end position="155"/>
    </location>
</feature>
<dbReference type="PANTHER" id="PTHR30472:SF24">
    <property type="entry name" value="FERRIC ENTEROBACTIN TRANSPORT SYSTEM PERMEASE PROTEIN FEPG"/>
    <property type="match status" value="1"/>
</dbReference>
<name>A0A3N1CQ79_9ACTN</name>
<dbReference type="SUPFAM" id="SSF81345">
    <property type="entry name" value="ABC transporter involved in vitamin B12 uptake, BtuC"/>
    <property type="match status" value="1"/>
</dbReference>
<dbReference type="InterPro" id="IPR000522">
    <property type="entry name" value="ABC_transptr_permease_BtuC"/>
</dbReference>
<dbReference type="RefSeq" id="WP_123662662.1">
    <property type="nucleotide sequence ID" value="NZ_RJKE01000001.1"/>
</dbReference>
<dbReference type="Proteomes" id="UP000272400">
    <property type="component" value="Unassembled WGS sequence"/>
</dbReference>
<comment type="subcellular location">
    <subcellularLocation>
        <location evidence="1">Cell membrane</location>
        <topology evidence="1">Multi-pass membrane protein</topology>
    </subcellularLocation>
</comment>
<feature type="transmembrane region" description="Helical" evidence="8">
    <location>
        <begin position="84"/>
        <end position="102"/>
    </location>
</feature>
<dbReference type="EMBL" id="RJKE01000001">
    <property type="protein sequence ID" value="ROO83469.1"/>
    <property type="molecule type" value="Genomic_DNA"/>
</dbReference>
<dbReference type="InterPro" id="IPR037294">
    <property type="entry name" value="ABC_BtuC-like"/>
</dbReference>
<feature type="transmembrane region" description="Helical" evidence="8">
    <location>
        <begin position="29"/>
        <end position="50"/>
    </location>
</feature>
<evidence type="ECO:0000256" key="7">
    <source>
        <dbReference type="ARBA" id="ARBA00023136"/>
    </source>
</evidence>
<evidence type="ECO:0000313" key="9">
    <source>
        <dbReference type="EMBL" id="ROO83469.1"/>
    </source>
</evidence>
<keyword evidence="5 8" id="KW-0812">Transmembrane</keyword>
<evidence type="ECO:0000256" key="2">
    <source>
        <dbReference type="ARBA" id="ARBA00007935"/>
    </source>
</evidence>